<dbReference type="EMBL" id="BGOW01000006">
    <property type="protein sequence ID" value="GBL45128.1"/>
    <property type="molecule type" value="Genomic_DNA"/>
</dbReference>
<dbReference type="RefSeq" id="WP_223247670.1">
    <property type="nucleotide sequence ID" value="NZ_BGOW01000006.1"/>
</dbReference>
<evidence type="ECO:0000313" key="2">
    <source>
        <dbReference type="EMBL" id="GBL45128.1"/>
    </source>
</evidence>
<feature type="transmembrane region" description="Helical" evidence="1">
    <location>
        <begin position="405"/>
        <end position="424"/>
    </location>
</feature>
<protein>
    <submittedName>
        <fullName evidence="2">Probable transmembrane protein</fullName>
    </submittedName>
</protein>
<keyword evidence="1" id="KW-0472">Membrane</keyword>
<feature type="transmembrane region" description="Helical" evidence="1">
    <location>
        <begin position="153"/>
        <end position="174"/>
    </location>
</feature>
<organism evidence="2 3">
    <name type="scientific">Sulfuriferula multivorans</name>
    <dbReference type="NCBI Taxonomy" id="1559896"/>
    <lineage>
        <taxon>Bacteria</taxon>
        <taxon>Pseudomonadati</taxon>
        <taxon>Pseudomonadota</taxon>
        <taxon>Betaproteobacteria</taxon>
        <taxon>Nitrosomonadales</taxon>
        <taxon>Sulfuricellaceae</taxon>
        <taxon>Sulfuriferula</taxon>
    </lineage>
</organism>
<feature type="transmembrane region" description="Helical" evidence="1">
    <location>
        <begin position="93"/>
        <end position="114"/>
    </location>
</feature>
<feature type="transmembrane region" description="Helical" evidence="1">
    <location>
        <begin position="59"/>
        <end position="81"/>
    </location>
</feature>
<keyword evidence="1" id="KW-1133">Transmembrane helix</keyword>
<feature type="transmembrane region" description="Helical" evidence="1">
    <location>
        <begin position="226"/>
        <end position="249"/>
    </location>
</feature>
<feature type="transmembrane region" description="Helical" evidence="1">
    <location>
        <begin position="380"/>
        <end position="399"/>
    </location>
</feature>
<accession>A0A401JBR8</accession>
<sequence length="429" mass="46002">MNAPISSLSLQQAPPISVPFRFFLSAPLFLLLAALILLISGPQALVSRWTPALLALTHLVTLGFLTMTMIGALMQMFPVLADSPMPQPRRVAWMVHVPLVAGTAMLASGLFFSQTVLLDAAIFLLAFALGVFLIAAAYSLAASRVRHATIHAMRFAGIALMLTVGLGIALAGTLSGDFHFPVQELVRLHVAWGLPGWVGLLVMGVAYQVVPMFQLTPAYPARLTRWLGGSVFLLLCAGSLTSLTSPLLASWGDSLAAGGIAIGFAVFAGATLYLQAKRRRRIVDVTQQFWRIGMLSLLSAVALWGGAQLLTGIAADSRYPIVLGVLFMFGFAVSVVSGMLYKIVPFLIWFHLQGGLPKGSAVPNMKQIISGHAARRQMQAHLATLLLLLGSIAWPALVYPAALTLGFASCLLWLNLFAATRLYLKFARL</sequence>
<dbReference type="Proteomes" id="UP000286806">
    <property type="component" value="Unassembled WGS sequence"/>
</dbReference>
<keyword evidence="1 2" id="KW-0812">Transmembrane</keyword>
<feature type="transmembrane region" description="Helical" evidence="1">
    <location>
        <begin position="20"/>
        <end position="39"/>
    </location>
</feature>
<gene>
    <name evidence="2" type="ORF">SFMTTN_0932</name>
</gene>
<keyword evidence="3" id="KW-1185">Reference proteome</keyword>
<feature type="transmembrane region" description="Helical" evidence="1">
    <location>
        <begin position="194"/>
        <end position="214"/>
    </location>
</feature>
<feature type="transmembrane region" description="Helical" evidence="1">
    <location>
        <begin position="120"/>
        <end position="141"/>
    </location>
</feature>
<proteinExistence type="predicted"/>
<feature type="transmembrane region" description="Helical" evidence="1">
    <location>
        <begin position="321"/>
        <end position="341"/>
    </location>
</feature>
<name>A0A401JBR8_9PROT</name>
<dbReference type="AlphaFoldDB" id="A0A401JBR8"/>
<evidence type="ECO:0000313" key="3">
    <source>
        <dbReference type="Proteomes" id="UP000286806"/>
    </source>
</evidence>
<feature type="transmembrane region" description="Helical" evidence="1">
    <location>
        <begin position="295"/>
        <end position="315"/>
    </location>
</feature>
<comment type="caution">
    <text evidence="2">The sequence shown here is derived from an EMBL/GenBank/DDBJ whole genome shotgun (WGS) entry which is preliminary data.</text>
</comment>
<reference evidence="2 3" key="1">
    <citation type="journal article" date="2019" name="Front. Microbiol.">
        <title>Genomes of Neutrophilic Sulfur-Oxidizing Chemolithoautotrophs Representing 9 Proteobacterial Species From 8 Genera.</title>
        <authorList>
            <person name="Watanabe T."/>
            <person name="Kojima H."/>
            <person name="Umezawa K."/>
            <person name="Hori C."/>
            <person name="Takasuka T.E."/>
            <person name="Kato Y."/>
            <person name="Fukui M."/>
        </authorList>
    </citation>
    <scope>NUCLEOTIDE SEQUENCE [LARGE SCALE GENOMIC DNA]</scope>
    <source>
        <strain evidence="2 3">TTN</strain>
    </source>
</reference>
<evidence type="ECO:0000256" key="1">
    <source>
        <dbReference type="SAM" id="Phobius"/>
    </source>
</evidence>
<feature type="transmembrane region" description="Helical" evidence="1">
    <location>
        <begin position="255"/>
        <end position="274"/>
    </location>
</feature>